<protein>
    <submittedName>
        <fullName evidence="2">Zinc finger C2H2 type family protein</fullName>
    </submittedName>
</protein>
<accession>A0A4Y1RDI1</accession>
<feature type="compositionally biased region" description="Basic and acidic residues" evidence="1">
    <location>
        <begin position="81"/>
        <end position="90"/>
    </location>
</feature>
<organism evidence="2">
    <name type="scientific">Prunus dulcis</name>
    <name type="common">Almond</name>
    <name type="synonym">Amygdalus dulcis</name>
    <dbReference type="NCBI Taxonomy" id="3755"/>
    <lineage>
        <taxon>Eukaryota</taxon>
        <taxon>Viridiplantae</taxon>
        <taxon>Streptophyta</taxon>
        <taxon>Embryophyta</taxon>
        <taxon>Tracheophyta</taxon>
        <taxon>Spermatophyta</taxon>
        <taxon>Magnoliopsida</taxon>
        <taxon>eudicotyledons</taxon>
        <taxon>Gunneridae</taxon>
        <taxon>Pentapetalae</taxon>
        <taxon>rosids</taxon>
        <taxon>fabids</taxon>
        <taxon>Rosales</taxon>
        <taxon>Rosaceae</taxon>
        <taxon>Amygdaloideae</taxon>
        <taxon>Amygdaleae</taxon>
        <taxon>Prunus</taxon>
    </lineage>
</organism>
<dbReference type="Gene3D" id="3.90.228.10">
    <property type="match status" value="1"/>
</dbReference>
<dbReference type="PANTHER" id="PTHR31681:SF34">
    <property type="entry name" value="DUF295 DOMAIN-CONTAINING PROTEIN"/>
    <property type="match status" value="1"/>
</dbReference>
<dbReference type="PANTHER" id="PTHR31681">
    <property type="entry name" value="C2H2-LIKE ZINC FINGER PROTEIN"/>
    <property type="match status" value="1"/>
</dbReference>
<proteinExistence type="predicted"/>
<dbReference type="AlphaFoldDB" id="A0A4Y1RDI1"/>
<gene>
    <name evidence="2" type="ORF">Prudu_012568</name>
</gene>
<dbReference type="EMBL" id="AP019300">
    <property type="protein sequence ID" value="BBH02103.1"/>
    <property type="molecule type" value="Genomic_DNA"/>
</dbReference>
<sequence>KDLQLCKDKIPHQYELTRIHTNTLSLSHSVNQTEMHTLWVSLKDNVRCNGNKVADVVGRASEIRNRRNSSSGKANSGGEIVHGKETPPRELMHRGSYTQARLYELDIGDPSRNVIEMIVRRATVNPSEPSNRIKRVLRVQNSIETLERFEKYREMVKKMAKEGYMSHPRSTVDGNELLRFYGTTVSCCSGNLKRVSELCKAPNCQVCRIIQSNFYTEYSLSNEIQLSTSSEKFGENSIIITRRNKIKRAVIVCRTIAGSMVNMTDKEYEESDSIERQKLLSTSEYLIVRNPSAVLPVLSDFDIEGLKMYMEKVPCIIDEA</sequence>
<evidence type="ECO:0000313" key="2">
    <source>
        <dbReference type="EMBL" id="BBH02103.1"/>
    </source>
</evidence>
<name>A0A4Y1RDI1_PRUDU</name>
<evidence type="ECO:0000256" key="1">
    <source>
        <dbReference type="SAM" id="MobiDB-lite"/>
    </source>
</evidence>
<feature type="non-terminal residue" evidence="2">
    <location>
        <position position="1"/>
    </location>
</feature>
<feature type="region of interest" description="Disordered" evidence="1">
    <location>
        <begin position="62"/>
        <end position="90"/>
    </location>
</feature>
<reference evidence="2" key="1">
    <citation type="journal article" date="2019" name="Science">
        <title>Mutation of a bHLH transcription factor allowed almond domestication.</title>
        <authorList>
            <person name="Sanchez-Perez R."/>
            <person name="Pavan S."/>
            <person name="Mazzeo R."/>
            <person name="Moldovan C."/>
            <person name="Aiese Cigliano R."/>
            <person name="Del Cueto J."/>
            <person name="Ricciardi F."/>
            <person name="Lotti C."/>
            <person name="Ricciardi L."/>
            <person name="Dicenta F."/>
            <person name="Lopez-Marques R.L."/>
            <person name="Lindberg Moller B."/>
        </authorList>
    </citation>
    <scope>NUCLEOTIDE SEQUENCE</scope>
</reference>